<protein>
    <submittedName>
        <fullName evidence="1">Uncharacterized protein</fullName>
    </submittedName>
</protein>
<organism evidence="1">
    <name type="scientific">Lepeophtheirus salmonis</name>
    <name type="common">Salmon louse</name>
    <name type="synonym">Caligus salmonis</name>
    <dbReference type="NCBI Taxonomy" id="72036"/>
    <lineage>
        <taxon>Eukaryota</taxon>
        <taxon>Metazoa</taxon>
        <taxon>Ecdysozoa</taxon>
        <taxon>Arthropoda</taxon>
        <taxon>Crustacea</taxon>
        <taxon>Multicrustacea</taxon>
        <taxon>Hexanauplia</taxon>
        <taxon>Copepoda</taxon>
        <taxon>Siphonostomatoida</taxon>
        <taxon>Caligidae</taxon>
        <taxon>Lepeophtheirus</taxon>
    </lineage>
</organism>
<proteinExistence type="predicted"/>
<evidence type="ECO:0000313" key="1">
    <source>
        <dbReference type="EMBL" id="CDW31312.1"/>
    </source>
</evidence>
<dbReference type="EMBL" id="HACA01013951">
    <property type="protein sequence ID" value="CDW31312.1"/>
    <property type="molecule type" value="Transcribed_RNA"/>
</dbReference>
<accession>A0A0K2U037</accession>
<sequence length="36" mass="4142">MKTIRSIKKEASTTLSNTLFCSFNYFVVNIYPIVVL</sequence>
<reference evidence="1" key="1">
    <citation type="submission" date="2014-05" db="EMBL/GenBank/DDBJ databases">
        <authorList>
            <person name="Chronopoulou M."/>
        </authorList>
    </citation>
    <scope>NUCLEOTIDE SEQUENCE</scope>
    <source>
        <tissue evidence="1">Whole organism</tissue>
    </source>
</reference>
<name>A0A0K2U037_LEPSM</name>
<dbReference type="AlphaFoldDB" id="A0A0K2U037"/>